<evidence type="ECO:0000313" key="2">
    <source>
        <dbReference type="EMBL" id="OJT11253.1"/>
    </source>
</evidence>
<sequence length="50" mass="5439">MSDGKGSRETLLVWSSCVDATATEAHTWRSTGRKPSRLHRLGEPNASKGI</sequence>
<organism evidence="2 3">
    <name type="scientific">Trametes pubescens</name>
    <name type="common">White-rot fungus</name>
    <dbReference type="NCBI Taxonomy" id="154538"/>
    <lineage>
        <taxon>Eukaryota</taxon>
        <taxon>Fungi</taxon>
        <taxon>Dikarya</taxon>
        <taxon>Basidiomycota</taxon>
        <taxon>Agaricomycotina</taxon>
        <taxon>Agaricomycetes</taxon>
        <taxon>Polyporales</taxon>
        <taxon>Polyporaceae</taxon>
        <taxon>Trametes</taxon>
    </lineage>
</organism>
<keyword evidence="3" id="KW-1185">Reference proteome</keyword>
<feature type="region of interest" description="Disordered" evidence="1">
    <location>
        <begin position="25"/>
        <end position="50"/>
    </location>
</feature>
<dbReference type="AlphaFoldDB" id="A0A1M2VUH7"/>
<reference evidence="2 3" key="1">
    <citation type="submission" date="2016-10" db="EMBL/GenBank/DDBJ databases">
        <title>Genome sequence of the basidiomycete white-rot fungus Trametes pubescens.</title>
        <authorList>
            <person name="Makela M.R."/>
            <person name="Granchi Z."/>
            <person name="Peng M."/>
            <person name="De Vries R.P."/>
            <person name="Grigoriev I."/>
            <person name="Riley R."/>
            <person name="Hilden K."/>
        </authorList>
    </citation>
    <scope>NUCLEOTIDE SEQUENCE [LARGE SCALE GENOMIC DNA]</scope>
    <source>
        <strain evidence="2 3">FBCC735</strain>
    </source>
</reference>
<gene>
    <name evidence="2" type="ORF">TRAPUB_12227</name>
</gene>
<accession>A0A1M2VUH7</accession>
<name>A0A1M2VUH7_TRAPU</name>
<dbReference type="Proteomes" id="UP000184267">
    <property type="component" value="Unassembled WGS sequence"/>
</dbReference>
<evidence type="ECO:0000256" key="1">
    <source>
        <dbReference type="SAM" id="MobiDB-lite"/>
    </source>
</evidence>
<dbReference type="EMBL" id="MNAD01000665">
    <property type="protein sequence ID" value="OJT11253.1"/>
    <property type="molecule type" value="Genomic_DNA"/>
</dbReference>
<comment type="caution">
    <text evidence="2">The sequence shown here is derived from an EMBL/GenBank/DDBJ whole genome shotgun (WGS) entry which is preliminary data.</text>
</comment>
<protein>
    <submittedName>
        <fullName evidence="2">Uncharacterized protein</fullName>
    </submittedName>
</protein>
<proteinExistence type="predicted"/>
<evidence type="ECO:0000313" key="3">
    <source>
        <dbReference type="Proteomes" id="UP000184267"/>
    </source>
</evidence>